<dbReference type="RefSeq" id="WP_162816220.1">
    <property type="nucleotide sequence ID" value="NZ_CP011940.1"/>
</dbReference>
<evidence type="ECO:0000259" key="13">
    <source>
        <dbReference type="Pfam" id="PF05658"/>
    </source>
</evidence>
<keyword evidence="5 11" id="KW-0812">Transmembrane</keyword>
<comment type="caution">
    <text evidence="15">The sequence shown here is derived from an EMBL/GenBank/DDBJ whole genome shotgun (WGS) entry which is preliminary data.</text>
</comment>
<keyword evidence="9" id="KW-0998">Cell outer membrane</keyword>
<dbReference type="EMBL" id="JBIEKR010000011">
    <property type="protein sequence ID" value="MFG6273901.1"/>
    <property type="molecule type" value="Genomic_DNA"/>
</dbReference>
<feature type="transmembrane region" description="Helical" evidence="11">
    <location>
        <begin position="38"/>
        <end position="59"/>
    </location>
</feature>
<accession>A0ABW7DRA0</accession>
<feature type="domain" description="Trimeric autotransporter adhesin YadA-like head" evidence="13">
    <location>
        <begin position="140"/>
        <end position="165"/>
    </location>
</feature>
<feature type="coiled-coil region" evidence="10">
    <location>
        <begin position="933"/>
        <end position="960"/>
    </location>
</feature>
<dbReference type="Gene3D" id="2.150.10.10">
    <property type="entry name" value="Serralysin-like metalloprotease, C-terminal"/>
    <property type="match status" value="3"/>
</dbReference>
<evidence type="ECO:0000256" key="1">
    <source>
        <dbReference type="ARBA" id="ARBA00004241"/>
    </source>
</evidence>
<dbReference type="InterPro" id="IPR024973">
    <property type="entry name" value="ESPR"/>
</dbReference>
<name>A0ABW7DRA0_9FIRM</name>
<dbReference type="Gene3D" id="3.30.1300.30">
    <property type="entry name" value="GSPII I/J protein-like"/>
    <property type="match status" value="1"/>
</dbReference>
<keyword evidence="3" id="KW-0813">Transport</keyword>
<dbReference type="SUPFAM" id="SSF101967">
    <property type="entry name" value="Adhesin YadA, collagen-binding domain"/>
    <property type="match status" value="2"/>
</dbReference>
<dbReference type="InterPro" id="IPR008640">
    <property type="entry name" value="Adhesin_Head_dom"/>
</dbReference>
<evidence type="ECO:0000256" key="9">
    <source>
        <dbReference type="ARBA" id="ARBA00023237"/>
    </source>
</evidence>
<dbReference type="Pfam" id="PF13018">
    <property type="entry name" value="ESPR"/>
    <property type="match status" value="1"/>
</dbReference>
<evidence type="ECO:0000313" key="16">
    <source>
        <dbReference type="Proteomes" id="UP001605989"/>
    </source>
</evidence>
<dbReference type="Pfam" id="PF05658">
    <property type="entry name" value="YadA_head"/>
    <property type="match status" value="6"/>
</dbReference>
<evidence type="ECO:0000259" key="12">
    <source>
        <dbReference type="Pfam" id="PF03895"/>
    </source>
</evidence>
<feature type="domain" description="Trimeric autotransporter adhesin YadA-like head" evidence="13">
    <location>
        <begin position="195"/>
        <end position="221"/>
    </location>
</feature>
<proteinExistence type="predicted"/>
<evidence type="ECO:0000256" key="2">
    <source>
        <dbReference type="ARBA" id="ARBA00004442"/>
    </source>
</evidence>
<evidence type="ECO:0000256" key="6">
    <source>
        <dbReference type="ARBA" id="ARBA00022729"/>
    </source>
</evidence>
<dbReference type="Proteomes" id="UP001605989">
    <property type="component" value="Unassembled WGS sequence"/>
</dbReference>
<protein>
    <submittedName>
        <fullName evidence="15">ESPR-type extended signal peptide-containing protein</fullName>
    </submittedName>
</protein>
<organism evidence="15 16">
    <name type="scientific">Megasphaera hexanoica</name>
    <dbReference type="NCBI Taxonomy" id="1675036"/>
    <lineage>
        <taxon>Bacteria</taxon>
        <taxon>Bacillati</taxon>
        <taxon>Bacillota</taxon>
        <taxon>Negativicutes</taxon>
        <taxon>Veillonellales</taxon>
        <taxon>Veillonellaceae</taxon>
        <taxon>Megasphaera</taxon>
    </lineage>
</organism>
<evidence type="ECO:0000256" key="8">
    <source>
        <dbReference type="ARBA" id="ARBA00023136"/>
    </source>
</evidence>
<evidence type="ECO:0000256" key="11">
    <source>
        <dbReference type="SAM" id="Phobius"/>
    </source>
</evidence>
<feature type="domain" description="Trimeric autotransporter adhesin YadA-like head" evidence="13">
    <location>
        <begin position="270"/>
        <end position="295"/>
    </location>
</feature>
<reference evidence="15 16" key="1">
    <citation type="submission" date="2024-10" db="EMBL/GenBank/DDBJ databases">
        <authorList>
            <person name="Sang B.-I."/>
            <person name="Prabhaharan D."/>
        </authorList>
    </citation>
    <scope>NUCLEOTIDE SEQUENCE [LARGE SCALE GENOMIC DNA]</scope>
    <source>
        <strain evidence="15 16">MH</strain>
    </source>
</reference>
<evidence type="ECO:0000313" key="15">
    <source>
        <dbReference type="EMBL" id="MFG6273901.1"/>
    </source>
</evidence>
<keyword evidence="6" id="KW-0732">Signal</keyword>
<feature type="domain" description="Trimeric autotransporter adhesin YadA-like head" evidence="13">
    <location>
        <begin position="241"/>
        <end position="267"/>
    </location>
</feature>
<evidence type="ECO:0000256" key="3">
    <source>
        <dbReference type="ARBA" id="ARBA00022448"/>
    </source>
</evidence>
<keyword evidence="4" id="KW-1134">Transmembrane beta strand</keyword>
<evidence type="ECO:0000259" key="14">
    <source>
        <dbReference type="Pfam" id="PF13018"/>
    </source>
</evidence>
<dbReference type="InterPro" id="IPR045584">
    <property type="entry name" value="Pilin-like"/>
</dbReference>
<keyword evidence="7" id="KW-0653">Protein transport</keyword>
<evidence type="ECO:0000256" key="4">
    <source>
        <dbReference type="ARBA" id="ARBA00022452"/>
    </source>
</evidence>
<evidence type="ECO:0000256" key="10">
    <source>
        <dbReference type="SAM" id="Coils"/>
    </source>
</evidence>
<dbReference type="InterPro" id="IPR005594">
    <property type="entry name" value="YadA_C"/>
</dbReference>
<feature type="domain" description="Trimeric autotransporter adhesin YadA-like head" evidence="13">
    <location>
        <begin position="167"/>
        <end position="192"/>
    </location>
</feature>
<feature type="domain" description="Trimeric autotransporter adhesin YadA-like head" evidence="13">
    <location>
        <begin position="91"/>
        <end position="117"/>
    </location>
</feature>
<dbReference type="SUPFAM" id="SSF54523">
    <property type="entry name" value="Pili subunits"/>
    <property type="match status" value="1"/>
</dbReference>
<comment type="subcellular location">
    <subcellularLocation>
        <location evidence="2">Cell outer membrane</location>
    </subcellularLocation>
    <subcellularLocation>
        <location evidence="1">Cell surface</location>
    </subcellularLocation>
</comment>
<feature type="domain" description="ESPR" evidence="14">
    <location>
        <begin position="1"/>
        <end position="48"/>
    </location>
</feature>
<evidence type="ECO:0000256" key="7">
    <source>
        <dbReference type="ARBA" id="ARBA00022927"/>
    </source>
</evidence>
<keyword evidence="10" id="KW-0175">Coiled coil</keyword>
<feature type="domain" description="Trimeric autotransporter adhesin YadA-like C-terminal membrane anchor" evidence="12">
    <location>
        <begin position="860"/>
        <end position="913"/>
    </location>
</feature>
<sequence>MNKIYKVIWNHTKQLYVVASEMAKAHGRTSIGGRTSRLTVAALTAFVLTAGVTSVGLAADPVTDANTHYYSMNPKSGAATGTDSNYNNNGATGDDAIAIGPFASAQGQHSLALGYGAQTTHLEGKDSQDDNTAVGYNSQSGYRSTALGYNSKATGRYAVALGTDALANQDNSTAIGMNAQAEGKQATALGSLARASGESATAVGEGAEALANYSSAVGLGAKVDKGATKGTALGYQAKVLADAENSMALGASSQVSRKNSIAIGMSAQVSGAQSVAIGQGAKVSVENSVALGQGSEASGNLNDYNVMSLTIPNLNSNYSVSGGWPSGIVSVGNDKVVRTITNVAAGRVTPTSTDAVNGSELYAVAIEAAKHATVKAAANSRITVDNTGVNKGKGIEYTIGLNTDGLAKSTDGLTFAGDDGKSDNSKVISRKLNEQLNIVGGATETVDAANIGVVRKDDDTLNIRLAKDITGLNSLQATTVTSGNVTVDGQHNVITGLSNTTWDKTKDYSQSTKAATEAQLHEAMTQAAADANDTHITAGDYAVGTITDKDGQSVQGVSIDVVDKTGKVGTVRITDVAKASDVGDVTNLNADIKNTEGKTTVVDAVNHVDNKVGNLDYSSTKYVKKGEDVTTSIGKLDEAIKNASEAAGKHTIVSTEDANLSVENIAKEGEAANYQISLNKDLNVDSVTAANKITTKDLEVTGSAAIGKVTINKDDKGTIGGLTNKTWDAKNITSGQAATEDQLQAATKNAVNYDGDDSKTVTLREDTTIQNVANTTIEEGSKNAVNAGTVYKETRVEKDGIFIRQANTAGQNITALDHQVAANTESIYNINNRVSNLDNRINKVGAGAAALAALHPLDFNPDDKWDFAVGYGNYRNANSVAFGAFYRPNEDTMFSLGTNFGNGENMFNAGVSFKIGKGNSYAGVSKAQLVAENQQLKANDALQDREIQELKKALEELKSRIK</sequence>
<keyword evidence="8 11" id="KW-0472">Membrane</keyword>
<dbReference type="Pfam" id="PF03895">
    <property type="entry name" value="YadA_anchor"/>
    <property type="match status" value="1"/>
</dbReference>
<keyword evidence="11" id="KW-1133">Transmembrane helix</keyword>
<gene>
    <name evidence="15" type="ORF">ACGTZG_11965</name>
</gene>
<keyword evidence="16" id="KW-1185">Reference proteome</keyword>
<dbReference type="CDD" id="cd12820">
    <property type="entry name" value="LbR_YadA-like"/>
    <property type="match status" value="2"/>
</dbReference>
<evidence type="ECO:0000256" key="5">
    <source>
        <dbReference type="ARBA" id="ARBA00022692"/>
    </source>
</evidence>
<dbReference type="InterPro" id="IPR011049">
    <property type="entry name" value="Serralysin-like_metalloprot_C"/>
</dbReference>